<dbReference type="SMART" id="SM00717">
    <property type="entry name" value="SANT"/>
    <property type="match status" value="3"/>
</dbReference>
<evidence type="ECO:0000259" key="8">
    <source>
        <dbReference type="PROSITE" id="PS51293"/>
    </source>
</evidence>
<dbReference type="SUPFAM" id="SSF46689">
    <property type="entry name" value="Homeodomain-like"/>
    <property type="match status" value="2"/>
</dbReference>
<dbReference type="GO" id="GO:0042795">
    <property type="term" value="P:snRNA transcription by RNA polymerase II"/>
    <property type="evidence" value="ECO:0007669"/>
    <property type="project" value="TreeGrafter"/>
</dbReference>
<dbReference type="InterPro" id="IPR017884">
    <property type="entry name" value="SANT_dom"/>
</dbReference>
<feature type="domain" description="HTH myb-type" evidence="9">
    <location>
        <begin position="108"/>
        <end position="155"/>
    </location>
</feature>
<evidence type="ECO:0000259" key="9">
    <source>
        <dbReference type="PROSITE" id="PS51294"/>
    </source>
</evidence>
<dbReference type="Proteomes" id="UP000887565">
    <property type="component" value="Unplaced"/>
</dbReference>
<dbReference type="InterPro" id="IPR051575">
    <property type="entry name" value="Myb-like_DNA-bd"/>
</dbReference>
<dbReference type="GO" id="GO:0042796">
    <property type="term" value="P:snRNA transcription by RNA polymerase III"/>
    <property type="evidence" value="ECO:0007669"/>
    <property type="project" value="TreeGrafter"/>
</dbReference>
<dbReference type="InterPro" id="IPR017930">
    <property type="entry name" value="Myb_dom"/>
</dbReference>
<protein>
    <submittedName>
        <fullName evidence="11">Uncharacterized protein</fullName>
    </submittedName>
</protein>
<feature type="domain" description="Myb-like" evidence="7">
    <location>
        <begin position="1"/>
        <end position="48"/>
    </location>
</feature>
<evidence type="ECO:0000256" key="2">
    <source>
        <dbReference type="ARBA" id="ARBA00023015"/>
    </source>
</evidence>
<evidence type="ECO:0000256" key="4">
    <source>
        <dbReference type="ARBA" id="ARBA00023163"/>
    </source>
</evidence>
<evidence type="ECO:0000313" key="10">
    <source>
        <dbReference type="Proteomes" id="UP000887565"/>
    </source>
</evidence>
<evidence type="ECO:0000313" key="11">
    <source>
        <dbReference type="WBParaSite" id="nRc.2.0.1.t28768-RA"/>
    </source>
</evidence>
<keyword evidence="10" id="KW-1185">Reference proteome</keyword>
<feature type="region of interest" description="Disordered" evidence="6">
    <location>
        <begin position="188"/>
        <end position="246"/>
    </location>
</feature>
<feature type="domain" description="Myb-like" evidence="7">
    <location>
        <begin position="49"/>
        <end position="100"/>
    </location>
</feature>
<evidence type="ECO:0000256" key="5">
    <source>
        <dbReference type="ARBA" id="ARBA00023242"/>
    </source>
</evidence>
<dbReference type="AlphaFoldDB" id="A0A915JRM6"/>
<feature type="domain" description="SANT" evidence="8">
    <location>
        <begin position="52"/>
        <end position="96"/>
    </location>
</feature>
<dbReference type="InterPro" id="IPR009057">
    <property type="entry name" value="Homeodomain-like_sf"/>
</dbReference>
<feature type="domain" description="Myb-like" evidence="7">
    <location>
        <begin position="101"/>
        <end position="147"/>
    </location>
</feature>
<name>A0A915JRM6_ROMCU</name>
<proteinExistence type="predicted"/>
<dbReference type="GO" id="GO:0001006">
    <property type="term" value="F:RNA polymerase III type 3 promoter sequence-specific DNA binding"/>
    <property type="evidence" value="ECO:0007669"/>
    <property type="project" value="TreeGrafter"/>
</dbReference>
<feature type="domain" description="HTH myb-type" evidence="9">
    <location>
        <begin position="49"/>
        <end position="104"/>
    </location>
</feature>
<feature type="domain" description="HTH myb-type" evidence="9">
    <location>
        <begin position="1"/>
        <end position="48"/>
    </location>
</feature>
<sequence>QWTAEEDARLIDVVETCQRGNYIPWDTVAYCIDGKLRSQCQNRWERALNPALRRGRWTEEEDKEILEAVHKFGTGDWSKIAKQMSNRSVSQCRERYCTVLDVGIKMSAWAVQEDAVLLVGIETFGLGNWSKIRSLLPGRTAAMCRNRHISLKRRIFRDLRKKRAVKALIESKRRKKEEKEAKRFERIMLNQRIGKNRSRNKKNGGENENEDSGTETLATYVQPQIEAVNERRERGRPRKLPSSESCTDRKRRFFSDLLKEKMTAMTTTNDEDTQNRYFVTLNITREQLIMNSIKENFRLMKHIERKTRVTQWCLQEHGGLPTSGLISQDVTDFIDSQPDEIGCLLREKIEKIYAGQDIVVHKIPLNLKNVVL</sequence>
<dbReference type="Pfam" id="PF00249">
    <property type="entry name" value="Myb_DNA-binding"/>
    <property type="match status" value="3"/>
</dbReference>
<feature type="domain" description="SANT" evidence="8">
    <location>
        <begin position="104"/>
        <end position="156"/>
    </location>
</feature>
<dbReference type="GO" id="GO:0019185">
    <property type="term" value="C:snRNA-activating protein complex"/>
    <property type="evidence" value="ECO:0007669"/>
    <property type="project" value="TreeGrafter"/>
</dbReference>
<dbReference type="WBParaSite" id="nRc.2.0.1.t28768-RA">
    <property type="protein sequence ID" value="nRc.2.0.1.t28768-RA"/>
    <property type="gene ID" value="nRc.2.0.1.g28768"/>
</dbReference>
<dbReference type="PROSITE" id="PS51294">
    <property type="entry name" value="HTH_MYB"/>
    <property type="match status" value="3"/>
</dbReference>
<dbReference type="CDD" id="cd00167">
    <property type="entry name" value="SANT"/>
    <property type="match status" value="3"/>
</dbReference>
<keyword evidence="5" id="KW-0539">Nucleus</keyword>
<evidence type="ECO:0000259" key="7">
    <source>
        <dbReference type="PROSITE" id="PS50090"/>
    </source>
</evidence>
<keyword evidence="3" id="KW-0238">DNA-binding</keyword>
<dbReference type="Gene3D" id="1.10.10.60">
    <property type="entry name" value="Homeodomain-like"/>
    <property type="match status" value="3"/>
</dbReference>
<dbReference type="PROSITE" id="PS50090">
    <property type="entry name" value="MYB_LIKE"/>
    <property type="match status" value="3"/>
</dbReference>
<accession>A0A915JRM6</accession>
<dbReference type="GO" id="GO:0005634">
    <property type="term" value="C:nucleus"/>
    <property type="evidence" value="ECO:0007669"/>
    <property type="project" value="UniProtKB-SubCell"/>
</dbReference>
<organism evidence="10 11">
    <name type="scientific">Romanomermis culicivorax</name>
    <name type="common">Nematode worm</name>
    <dbReference type="NCBI Taxonomy" id="13658"/>
    <lineage>
        <taxon>Eukaryota</taxon>
        <taxon>Metazoa</taxon>
        <taxon>Ecdysozoa</taxon>
        <taxon>Nematoda</taxon>
        <taxon>Enoplea</taxon>
        <taxon>Dorylaimia</taxon>
        <taxon>Mermithida</taxon>
        <taxon>Mermithoidea</taxon>
        <taxon>Mermithidae</taxon>
        <taxon>Romanomermis</taxon>
    </lineage>
</organism>
<dbReference type="PROSITE" id="PS51293">
    <property type="entry name" value="SANT"/>
    <property type="match status" value="2"/>
</dbReference>
<keyword evidence="4" id="KW-0804">Transcription</keyword>
<dbReference type="InterPro" id="IPR001005">
    <property type="entry name" value="SANT/Myb"/>
</dbReference>
<dbReference type="GO" id="GO:0000978">
    <property type="term" value="F:RNA polymerase II cis-regulatory region sequence-specific DNA binding"/>
    <property type="evidence" value="ECO:0007669"/>
    <property type="project" value="TreeGrafter"/>
</dbReference>
<evidence type="ECO:0000256" key="3">
    <source>
        <dbReference type="ARBA" id="ARBA00023125"/>
    </source>
</evidence>
<dbReference type="PANTHER" id="PTHR46621:SF1">
    <property type="entry name" value="SNRNA-ACTIVATING PROTEIN COMPLEX SUBUNIT 4"/>
    <property type="match status" value="1"/>
</dbReference>
<evidence type="ECO:0000256" key="6">
    <source>
        <dbReference type="SAM" id="MobiDB-lite"/>
    </source>
</evidence>
<dbReference type="PANTHER" id="PTHR46621">
    <property type="entry name" value="SNRNA-ACTIVATING PROTEIN COMPLEX SUBUNIT 4"/>
    <property type="match status" value="1"/>
</dbReference>
<keyword evidence="2" id="KW-0805">Transcription regulation</keyword>
<evidence type="ECO:0000256" key="1">
    <source>
        <dbReference type="ARBA" id="ARBA00004123"/>
    </source>
</evidence>
<reference evidence="11" key="1">
    <citation type="submission" date="2022-11" db="UniProtKB">
        <authorList>
            <consortium name="WormBaseParasite"/>
        </authorList>
    </citation>
    <scope>IDENTIFICATION</scope>
</reference>
<comment type="subcellular location">
    <subcellularLocation>
        <location evidence="1">Nucleus</location>
    </subcellularLocation>
</comment>